<evidence type="ECO:0000313" key="2">
    <source>
        <dbReference type="Proteomes" id="UP001626603"/>
    </source>
</evidence>
<reference evidence="1 2" key="1">
    <citation type="submission" date="2023-10" db="EMBL/GenBank/DDBJ databases">
        <title>The complete genome sequence of Methanoculleus palmolei DSM 4273.</title>
        <authorList>
            <person name="Lai S.-J."/>
            <person name="You Y.-T."/>
            <person name="Chen S.-C."/>
        </authorList>
    </citation>
    <scope>NUCLEOTIDE SEQUENCE [LARGE SCALE GENOMIC DNA]</scope>
    <source>
        <strain evidence="1 2">DSM 4273</strain>
    </source>
</reference>
<evidence type="ECO:0000313" key="1">
    <source>
        <dbReference type="EMBL" id="WOX56155.1"/>
    </source>
</evidence>
<protein>
    <submittedName>
        <fullName evidence="1">Uncharacterized protein</fullName>
    </submittedName>
</protein>
<sequence length="52" mass="5922">MKRINAKGEVFQQTSIYIRENVYLLAREERIPMSESAEQGVIAALRARGVEV</sequence>
<name>A0ABD8A9G0_9EURY</name>
<organism evidence="1 2">
    <name type="scientific">Methanoculleus palmolei</name>
    <dbReference type="NCBI Taxonomy" id="72612"/>
    <lineage>
        <taxon>Archaea</taxon>
        <taxon>Methanobacteriati</taxon>
        <taxon>Methanobacteriota</taxon>
        <taxon>Stenosarchaea group</taxon>
        <taxon>Methanomicrobia</taxon>
        <taxon>Methanomicrobiales</taxon>
        <taxon>Methanomicrobiaceae</taxon>
        <taxon>Methanoculleus</taxon>
    </lineage>
</organism>
<gene>
    <name evidence="1" type="ORF">R6Y95_02170</name>
</gene>
<keyword evidence="2" id="KW-1185">Reference proteome</keyword>
<accession>A0ABD8A9G0</accession>
<dbReference type="Proteomes" id="UP001626603">
    <property type="component" value="Chromosome"/>
</dbReference>
<proteinExistence type="predicted"/>
<dbReference type="EMBL" id="CP137641">
    <property type="protein sequence ID" value="WOX56155.1"/>
    <property type="molecule type" value="Genomic_DNA"/>
</dbReference>
<dbReference type="AlphaFoldDB" id="A0ABD8A9G0"/>